<dbReference type="Pfam" id="PF05118">
    <property type="entry name" value="Asp_Arg_Hydrox"/>
    <property type="match status" value="1"/>
</dbReference>
<dbReference type="OrthoDB" id="1441538at2"/>
<evidence type="ECO:0000313" key="3">
    <source>
        <dbReference type="Proteomes" id="UP000181898"/>
    </source>
</evidence>
<proteinExistence type="predicted"/>
<dbReference type="KEGG" id="ten:LPB136_00690"/>
<sequence>MQNRTKYLKLPFQFDTEKLVHDLSLIFDKKWVSHFNTTGYTGDWKVISLYAVDGNESNIFALSNSNSIISETLILKKCHYFKEVIDSFKLPILTARILRLGVDAEIKPHRDHKLGYEDGNFRLHIPIITNSDVQFLLDGTELKMLAGECWYTNVNYVHSVKNSGTVDRVHLVIDFERNEWSDKLFFSLAPEESFLPIPKEKDSPETIKRIIEELKRSNEPIAEQLIKELLQKQQKA</sequence>
<dbReference type="InterPro" id="IPR027443">
    <property type="entry name" value="IPNS-like_sf"/>
</dbReference>
<protein>
    <submittedName>
        <fullName evidence="2">Aspartyl beta-hydroxylase</fullName>
    </submittedName>
</protein>
<dbReference type="AlphaFoldDB" id="A0A1L3JMH2"/>
<name>A0A1L3JMH2_9FLAO</name>
<keyword evidence="3" id="KW-1185">Reference proteome</keyword>
<dbReference type="RefSeq" id="WP_072556860.1">
    <property type="nucleotide sequence ID" value="NZ_CP018155.1"/>
</dbReference>
<gene>
    <name evidence="2" type="ORF">LPB136_00690</name>
</gene>
<evidence type="ECO:0000313" key="2">
    <source>
        <dbReference type="EMBL" id="APG66356.1"/>
    </source>
</evidence>
<feature type="domain" description="Aspartyl/asparaginy/proline hydroxylase" evidence="1">
    <location>
        <begin position="29"/>
        <end position="177"/>
    </location>
</feature>
<dbReference type="STRING" id="1850252.LPB136_00690"/>
<dbReference type="Proteomes" id="UP000181898">
    <property type="component" value="Chromosome"/>
</dbReference>
<dbReference type="InterPro" id="IPR007803">
    <property type="entry name" value="Asp/Arg/Pro-Hydrxlase"/>
</dbReference>
<dbReference type="EMBL" id="CP018155">
    <property type="protein sequence ID" value="APG66356.1"/>
    <property type="molecule type" value="Genomic_DNA"/>
</dbReference>
<evidence type="ECO:0000259" key="1">
    <source>
        <dbReference type="Pfam" id="PF05118"/>
    </source>
</evidence>
<dbReference type="SUPFAM" id="SSF51197">
    <property type="entry name" value="Clavaminate synthase-like"/>
    <property type="match status" value="1"/>
</dbReference>
<reference evidence="2 3" key="1">
    <citation type="submission" date="2016-11" db="EMBL/GenBank/DDBJ databases">
        <title>Tenacibaculum sp. LPB0136, isolated from marine environment.</title>
        <authorList>
            <person name="Kim E."/>
            <person name="Yi H."/>
        </authorList>
    </citation>
    <scope>NUCLEOTIDE SEQUENCE [LARGE SCALE GENOMIC DNA]</scope>
    <source>
        <strain evidence="2 3">LPB0136</strain>
    </source>
</reference>
<accession>A0A1L3JMH2</accession>
<organism evidence="2 3">
    <name type="scientific">Tenacibaculum todarodis</name>
    <dbReference type="NCBI Taxonomy" id="1850252"/>
    <lineage>
        <taxon>Bacteria</taxon>
        <taxon>Pseudomonadati</taxon>
        <taxon>Bacteroidota</taxon>
        <taxon>Flavobacteriia</taxon>
        <taxon>Flavobacteriales</taxon>
        <taxon>Flavobacteriaceae</taxon>
        <taxon>Tenacibaculum</taxon>
    </lineage>
</organism>
<dbReference type="Gene3D" id="2.60.120.330">
    <property type="entry name" value="B-lactam Antibiotic, Isopenicillin N Synthase, Chain"/>
    <property type="match status" value="1"/>
</dbReference>